<protein>
    <submittedName>
        <fullName evidence="1">14979_t:CDS:1</fullName>
    </submittedName>
</protein>
<reference evidence="1" key="1">
    <citation type="submission" date="2021-06" db="EMBL/GenBank/DDBJ databases">
        <authorList>
            <person name="Kallberg Y."/>
            <person name="Tangrot J."/>
            <person name="Rosling A."/>
        </authorList>
    </citation>
    <scope>NUCLEOTIDE SEQUENCE</scope>
    <source>
        <strain evidence="1">CL551</strain>
    </source>
</reference>
<name>A0A9N9BKS4_9GLOM</name>
<accession>A0A9N9BKS4</accession>
<comment type="caution">
    <text evidence="1">The sequence shown here is derived from an EMBL/GenBank/DDBJ whole genome shotgun (WGS) entry which is preliminary data.</text>
</comment>
<evidence type="ECO:0000313" key="1">
    <source>
        <dbReference type="EMBL" id="CAG8571502.1"/>
    </source>
</evidence>
<sequence>MATEKAPETSSASKSDVEVFQLETLSLNYLQSQNISTIPDDNNIPKLHPCKLFNKAILNFRFKAFTVLCSGIELFKEETALASGECGVLPKSPDKGVASQQLNVTITDEDDNGGFEIMRSMGLIEEDEVTAEQTKQVNTKDQTIVLTVNNSISMQD</sequence>
<evidence type="ECO:0000313" key="2">
    <source>
        <dbReference type="Proteomes" id="UP000789342"/>
    </source>
</evidence>
<proteinExistence type="predicted"/>
<organism evidence="1 2">
    <name type="scientific">Acaulospora morrowiae</name>
    <dbReference type="NCBI Taxonomy" id="94023"/>
    <lineage>
        <taxon>Eukaryota</taxon>
        <taxon>Fungi</taxon>
        <taxon>Fungi incertae sedis</taxon>
        <taxon>Mucoromycota</taxon>
        <taxon>Glomeromycotina</taxon>
        <taxon>Glomeromycetes</taxon>
        <taxon>Diversisporales</taxon>
        <taxon>Acaulosporaceae</taxon>
        <taxon>Acaulospora</taxon>
    </lineage>
</organism>
<gene>
    <name evidence="1" type="ORF">AMORRO_LOCUS6494</name>
</gene>
<dbReference type="OrthoDB" id="2410838at2759"/>
<keyword evidence="2" id="KW-1185">Reference proteome</keyword>
<dbReference type="Proteomes" id="UP000789342">
    <property type="component" value="Unassembled WGS sequence"/>
</dbReference>
<dbReference type="EMBL" id="CAJVPV010004332">
    <property type="protein sequence ID" value="CAG8571502.1"/>
    <property type="molecule type" value="Genomic_DNA"/>
</dbReference>
<dbReference type="AlphaFoldDB" id="A0A9N9BKS4"/>